<dbReference type="PANTHER" id="PTHR48208:SF2">
    <property type="entry name" value="CENTROMERE PROTEIN I"/>
    <property type="match status" value="1"/>
</dbReference>
<dbReference type="EMBL" id="CAXKWB010000524">
    <property type="protein sequence ID" value="CAL4061090.1"/>
    <property type="molecule type" value="Genomic_DNA"/>
</dbReference>
<evidence type="ECO:0000313" key="7">
    <source>
        <dbReference type="EMBL" id="CAL4061090.1"/>
    </source>
</evidence>
<keyword evidence="5" id="KW-0539">Nucleus</keyword>
<evidence type="ECO:0000256" key="4">
    <source>
        <dbReference type="ARBA" id="ARBA00022454"/>
    </source>
</evidence>
<evidence type="ECO:0000256" key="2">
    <source>
        <dbReference type="ARBA" id="ARBA00004584"/>
    </source>
</evidence>
<dbReference type="AlphaFoldDB" id="A0AAV2PPA0"/>
<dbReference type="GO" id="GO:0000070">
    <property type="term" value="P:mitotic sister chromatid segregation"/>
    <property type="evidence" value="ECO:0007669"/>
    <property type="project" value="TreeGrafter"/>
</dbReference>
<dbReference type="InterPro" id="IPR012485">
    <property type="entry name" value="CENP-I"/>
</dbReference>
<reference evidence="7 8" key="1">
    <citation type="submission" date="2024-05" db="EMBL/GenBank/DDBJ databases">
        <authorList>
            <person name="Wallberg A."/>
        </authorList>
    </citation>
    <scope>NUCLEOTIDE SEQUENCE [LARGE SCALE GENOMIC DNA]</scope>
</reference>
<dbReference type="GO" id="GO:0000939">
    <property type="term" value="C:inner kinetochore"/>
    <property type="evidence" value="ECO:0007669"/>
    <property type="project" value="TreeGrafter"/>
</dbReference>
<accession>A0AAV2PPA0</accession>
<evidence type="ECO:0000256" key="1">
    <source>
        <dbReference type="ARBA" id="ARBA00004123"/>
    </source>
</evidence>
<keyword evidence="4" id="KW-0158">Chromosome</keyword>
<comment type="subcellular location">
    <subcellularLocation>
        <location evidence="2">Chromosome</location>
        <location evidence="2">Centromere</location>
    </subcellularLocation>
    <subcellularLocation>
        <location evidence="1">Nucleus</location>
    </subcellularLocation>
</comment>
<name>A0AAV2PPA0_MEGNR</name>
<comment type="similarity">
    <text evidence="3">Belongs to the CENP-I/CTF3 family.</text>
</comment>
<organism evidence="7 8">
    <name type="scientific">Meganyctiphanes norvegica</name>
    <name type="common">Northern krill</name>
    <name type="synonym">Thysanopoda norvegica</name>
    <dbReference type="NCBI Taxonomy" id="48144"/>
    <lineage>
        <taxon>Eukaryota</taxon>
        <taxon>Metazoa</taxon>
        <taxon>Ecdysozoa</taxon>
        <taxon>Arthropoda</taxon>
        <taxon>Crustacea</taxon>
        <taxon>Multicrustacea</taxon>
        <taxon>Malacostraca</taxon>
        <taxon>Eumalacostraca</taxon>
        <taxon>Eucarida</taxon>
        <taxon>Euphausiacea</taxon>
        <taxon>Euphausiidae</taxon>
        <taxon>Meganyctiphanes</taxon>
    </lineage>
</organism>
<proteinExistence type="inferred from homology"/>
<sequence length="317" mass="37317">AAVKSKSRNKPQIQECCKVIETATGLEKKDIRKLADVVFTEDYDVFTRRRILYSLIPKKNEFPYDIIPFAVSSSKGEKTKTAWTQGILQWLGGMLEHRIIDCHHRLMHICYSSIFTMLQQITTCAYAVKVLYFITQVDDITIGRVHHLVQLSKKLVIKDYVAHLQGLYRIYRPDLIASEVRSRRNLLKGSTRLLQQVLAARARLDEHDEEEDYRERAWPEMDLAAKLNPLQRPTAVPHPGIDIYAERLEDRKKEEIFTTHYKTIQDYKDNINCWDKWRWPNNSASHLSYPAIIPLFRPHHMHIMVEIINWLQYALKY</sequence>
<evidence type="ECO:0000256" key="5">
    <source>
        <dbReference type="ARBA" id="ARBA00023242"/>
    </source>
</evidence>
<keyword evidence="8" id="KW-1185">Reference proteome</keyword>
<comment type="caution">
    <text evidence="7">The sequence shown here is derived from an EMBL/GenBank/DDBJ whole genome shotgun (WGS) entry which is preliminary data.</text>
</comment>
<dbReference type="Proteomes" id="UP001497623">
    <property type="component" value="Unassembled WGS sequence"/>
</dbReference>
<evidence type="ECO:0000256" key="6">
    <source>
        <dbReference type="ARBA" id="ARBA00023328"/>
    </source>
</evidence>
<gene>
    <name evidence="7" type="ORF">MNOR_LOCUS1840</name>
</gene>
<dbReference type="PANTHER" id="PTHR48208">
    <property type="entry name" value="CENTROMERE PROTEIN I"/>
    <property type="match status" value="1"/>
</dbReference>
<dbReference type="Pfam" id="PF07778">
    <property type="entry name" value="CENP-I"/>
    <property type="match status" value="1"/>
</dbReference>
<protein>
    <submittedName>
        <fullName evidence="7">Uncharacterized protein</fullName>
    </submittedName>
</protein>
<keyword evidence="6" id="KW-0137">Centromere</keyword>
<dbReference type="GO" id="GO:0005634">
    <property type="term" value="C:nucleus"/>
    <property type="evidence" value="ECO:0007669"/>
    <property type="project" value="UniProtKB-SubCell"/>
</dbReference>
<feature type="non-terminal residue" evidence="7">
    <location>
        <position position="1"/>
    </location>
</feature>
<feature type="non-terminal residue" evidence="7">
    <location>
        <position position="317"/>
    </location>
</feature>
<dbReference type="GO" id="GO:0034080">
    <property type="term" value="P:CENP-A containing chromatin assembly"/>
    <property type="evidence" value="ECO:0007669"/>
    <property type="project" value="TreeGrafter"/>
</dbReference>
<evidence type="ECO:0000256" key="3">
    <source>
        <dbReference type="ARBA" id="ARBA00005470"/>
    </source>
</evidence>
<evidence type="ECO:0000313" key="8">
    <source>
        <dbReference type="Proteomes" id="UP001497623"/>
    </source>
</evidence>